<organism evidence="1 2">
    <name type="scientific">Vreelandella boliviensis LC1</name>
    <dbReference type="NCBI Taxonomy" id="1072583"/>
    <lineage>
        <taxon>Bacteria</taxon>
        <taxon>Pseudomonadati</taxon>
        <taxon>Pseudomonadota</taxon>
        <taxon>Gammaproteobacteria</taxon>
        <taxon>Oceanospirillales</taxon>
        <taxon>Halomonadaceae</taxon>
        <taxon>Vreelandella</taxon>
    </lineage>
</organism>
<protein>
    <submittedName>
        <fullName evidence="1">Uncharacterized protein</fullName>
    </submittedName>
</protein>
<dbReference type="Proteomes" id="UP000216538">
    <property type="component" value="Unassembled WGS sequence"/>
</dbReference>
<accession>A0ABX4GAG4</accession>
<dbReference type="EMBL" id="NPEY01000006">
    <property type="protein sequence ID" value="OZT74362.1"/>
    <property type="molecule type" value="Genomic_DNA"/>
</dbReference>
<proteinExistence type="predicted"/>
<evidence type="ECO:0000313" key="1">
    <source>
        <dbReference type="EMBL" id="OZT74362.1"/>
    </source>
</evidence>
<evidence type="ECO:0000313" key="2">
    <source>
        <dbReference type="Proteomes" id="UP000216538"/>
    </source>
</evidence>
<name>A0ABX4GAG4_9GAMM</name>
<gene>
    <name evidence="1" type="ORF">CE457_10260</name>
</gene>
<comment type="caution">
    <text evidence="1">The sequence shown here is derived from an EMBL/GenBank/DDBJ whole genome shotgun (WGS) entry which is preliminary data.</text>
</comment>
<sequence length="91" mass="10012">MIMGNSQQIGQLLLGISLVKLSLQPLAGEGRFPRGRCEPVHGRYFRHLTAMDGGNAGIVGNIIPALEKDPRITLTALVKNPFEVHSACWFW</sequence>
<keyword evidence="2" id="KW-1185">Reference proteome</keyword>
<reference evidence="1 2" key="1">
    <citation type="submission" date="2017-07" db="EMBL/GenBank/DDBJ databases">
        <title>Shotgun whole genome sequences of three halophilic bacterial isolates.</title>
        <authorList>
            <person name="Pozzo T."/>
            <person name="Higdon S.M."/>
            <person name="Quillaguaman J."/>
        </authorList>
    </citation>
    <scope>NUCLEOTIDE SEQUENCE [LARGE SCALE GENOMIC DNA]</scope>
    <source>
        <strain evidence="1 2">LC1</strain>
    </source>
</reference>